<dbReference type="GO" id="GO:0009897">
    <property type="term" value="C:external side of plasma membrane"/>
    <property type="evidence" value="ECO:0007669"/>
    <property type="project" value="TreeGrafter"/>
</dbReference>
<feature type="compositionally biased region" description="Basic and acidic residues" evidence="11">
    <location>
        <begin position="186"/>
        <end position="197"/>
    </location>
</feature>
<keyword evidence="3 12" id="KW-0812">Transmembrane</keyword>
<comment type="caution">
    <text evidence="14">The sequence shown here is derived from an EMBL/GenBank/DDBJ whole genome shotgun (WGS) entry which is preliminary data.</text>
</comment>
<dbReference type="GO" id="GO:0042102">
    <property type="term" value="P:positive regulation of T cell proliferation"/>
    <property type="evidence" value="ECO:0007669"/>
    <property type="project" value="TreeGrafter"/>
</dbReference>
<dbReference type="InterPro" id="IPR036179">
    <property type="entry name" value="Ig-like_dom_sf"/>
</dbReference>
<evidence type="ECO:0000256" key="5">
    <source>
        <dbReference type="ARBA" id="ARBA00022989"/>
    </source>
</evidence>
<keyword evidence="9" id="KW-0325">Glycoprotein</keyword>
<keyword evidence="2" id="KW-1003">Cell membrane</keyword>
<keyword evidence="8" id="KW-0675">Receptor</keyword>
<dbReference type="Pfam" id="PF07686">
    <property type="entry name" value="V-set"/>
    <property type="match status" value="1"/>
</dbReference>
<dbReference type="AlphaFoldDB" id="A0AAV6G2F5"/>
<dbReference type="SMART" id="SM00409">
    <property type="entry name" value="IG"/>
    <property type="match status" value="1"/>
</dbReference>
<dbReference type="InterPro" id="IPR051713">
    <property type="entry name" value="T-cell_Activation_Regulation"/>
</dbReference>
<evidence type="ECO:0000313" key="14">
    <source>
        <dbReference type="EMBL" id="KAG5267650.1"/>
    </source>
</evidence>
<keyword evidence="6 12" id="KW-0472">Membrane</keyword>
<evidence type="ECO:0000256" key="6">
    <source>
        <dbReference type="ARBA" id="ARBA00023136"/>
    </source>
</evidence>
<evidence type="ECO:0000256" key="11">
    <source>
        <dbReference type="SAM" id="MobiDB-lite"/>
    </source>
</evidence>
<comment type="subcellular location">
    <subcellularLocation>
        <location evidence="1">Cell membrane</location>
        <topology evidence="1">Single-pass type I membrane protein</topology>
    </subcellularLocation>
</comment>
<evidence type="ECO:0000256" key="2">
    <source>
        <dbReference type="ARBA" id="ARBA00022475"/>
    </source>
</evidence>
<protein>
    <recommendedName>
        <fullName evidence="13">Ig-like domain-containing protein</fullName>
    </recommendedName>
</protein>
<evidence type="ECO:0000256" key="7">
    <source>
        <dbReference type="ARBA" id="ARBA00023157"/>
    </source>
</evidence>
<sequence>MSDIVSDVCVIVSFVSKPPLKMKLCLSVLYAALHITVGCTISDPKHDTITRSPGESVLLLCSCTDLHTKPDEIRWRGPNDNKKEFYKLTGNLKPKVKKRYRVRVQTFSDTSPGNASLLLSNLTEEDQGEYMCVIETNSRGGIRIITLIIKRARAGLFSIVLIIIILLVGVLGTAAVIYWRYRKRRNEPSDSRGEHSGQEQQQNEDVTYTTVVHGNTARAAPRDANTEEATEHASIRADGDVTYSTVDHGNRATPPPKEINTEENTEYSSIRLDRA</sequence>
<feature type="transmembrane region" description="Helical" evidence="12">
    <location>
        <begin position="156"/>
        <end position="179"/>
    </location>
</feature>
<evidence type="ECO:0000256" key="8">
    <source>
        <dbReference type="ARBA" id="ARBA00023170"/>
    </source>
</evidence>
<name>A0AAV6G2F5_9TELE</name>
<evidence type="ECO:0000256" key="3">
    <source>
        <dbReference type="ARBA" id="ARBA00022692"/>
    </source>
</evidence>
<dbReference type="EMBL" id="JADWDJ010000017">
    <property type="protein sequence ID" value="KAG5267650.1"/>
    <property type="molecule type" value="Genomic_DNA"/>
</dbReference>
<dbReference type="InterPro" id="IPR003599">
    <property type="entry name" value="Ig_sub"/>
</dbReference>
<dbReference type="Proteomes" id="UP000823561">
    <property type="component" value="Chromosome 17"/>
</dbReference>
<feature type="compositionally biased region" description="Polar residues" evidence="11">
    <location>
        <begin position="198"/>
        <end position="213"/>
    </location>
</feature>
<dbReference type="GO" id="GO:0031295">
    <property type="term" value="P:T cell costimulation"/>
    <property type="evidence" value="ECO:0007669"/>
    <property type="project" value="TreeGrafter"/>
</dbReference>
<dbReference type="InterPro" id="IPR007110">
    <property type="entry name" value="Ig-like_dom"/>
</dbReference>
<dbReference type="GO" id="GO:0006955">
    <property type="term" value="P:immune response"/>
    <property type="evidence" value="ECO:0007669"/>
    <property type="project" value="TreeGrafter"/>
</dbReference>
<dbReference type="PANTHER" id="PTHR25466:SF14">
    <property type="entry name" value="BUTYROPHILIN SUBFAMILY 2 MEMBER A2-LIKE-RELATED"/>
    <property type="match status" value="1"/>
</dbReference>
<evidence type="ECO:0000256" key="9">
    <source>
        <dbReference type="ARBA" id="ARBA00023180"/>
    </source>
</evidence>
<accession>A0AAV6G2F5</accession>
<organism evidence="14 15">
    <name type="scientific">Alosa alosa</name>
    <name type="common">allis shad</name>
    <dbReference type="NCBI Taxonomy" id="278164"/>
    <lineage>
        <taxon>Eukaryota</taxon>
        <taxon>Metazoa</taxon>
        <taxon>Chordata</taxon>
        <taxon>Craniata</taxon>
        <taxon>Vertebrata</taxon>
        <taxon>Euteleostomi</taxon>
        <taxon>Actinopterygii</taxon>
        <taxon>Neopterygii</taxon>
        <taxon>Teleostei</taxon>
        <taxon>Clupei</taxon>
        <taxon>Clupeiformes</taxon>
        <taxon>Clupeoidei</taxon>
        <taxon>Clupeidae</taxon>
        <taxon>Alosa</taxon>
    </lineage>
</organism>
<dbReference type="InterPro" id="IPR013783">
    <property type="entry name" value="Ig-like_fold"/>
</dbReference>
<evidence type="ECO:0000256" key="12">
    <source>
        <dbReference type="SAM" id="Phobius"/>
    </source>
</evidence>
<keyword evidence="10" id="KW-0393">Immunoglobulin domain</keyword>
<proteinExistence type="predicted"/>
<evidence type="ECO:0000256" key="10">
    <source>
        <dbReference type="ARBA" id="ARBA00023319"/>
    </source>
</evidence>
<feature type="compositionally biased region" description="Basic and acidic residues" evidence="11">
    <location>
        <begin position="220"/>
        <end position="239"/>
    </location>
</feature>
<keyword evidence="15" id="KW-1185">Reference proteome</keyword>
<reference evidence="14 15" key="1">
    <citation type="submission" date="2020-10" db="EMBL/GenBank/DDBJ databases">
        <title>Chromosome-scale genome assembly of the Allis shad, Alosa alosa.</title>
        <authorList>
            <person name="Margot Z."/>
            <person name="Christophe K."/>
            <person name="Cabau C."/>
            <person name="Louis A."/>
            <person name="Berthelot C."/>
            <person name="Parey E."/>
            <person name="Roest Crollius H."/>
            <person name="Montfort J."/>
            <person name="Robinson-Rechavi M."/>
            <person name="Bucao C."/>
            <person name="Bouchez O."/>
            <person name="Gislard M."/>
            <person name="Lluch J."/>
            <person name="Milhes M."/>
            <person name="Lampietro C."/>
            <person name="Lopez Roques C."/>
            <person name="Donnadieu C."/>
            <person name="Braasch I."/>
            <person name="Desvignes T."/>
            <person name="Postlethwait J."/>
            <person name="Bobe J."/>
            <person name="Guiguen Y."/>
        </authorList>
    </citation>
    <scope>NUCLEOTIDE SEQUENCE [LARGE SCALE GENOMIC DNA]</scope>
    <source>
        <strain evidence="14">M-15738</strain>
        <tissue evidence="14">Blood</tissue>
    </source>
</reference>
<dbReference type="InterPro" id="IPR013106">
    <property type="entry name" value="Ig_V-set"/>
</dbReference>
<keyword evidence="5 12" id="KW-1133">Transmembrane helix</keyword>
<evidence type="ECO:0000256" key="4">
    <source>
        <dbReference type="ARBA" id="ARBA00022729"/>
    </source>
</evidence>
<dbReference type="GO" id="GO:0071222">
    <property type="term" value="P:cellular response to lipopolysaccharide"/>
    <property type="evidence" value="ECO:0007669"/>
    <property type="project" value="TreeGrafter"/>
</dbReference>
<dbReference type="PROSITE" id="PS50835">
    <property type="entry name" value="IG_LIKE"/>
    <property type="match status" value="1"/>
</dbReference>
<dbReference type="PANTHER" id="PTHR25466">
    <property type="entry name" value="T-LYMPHOCYTE ACTIVATION ANTIGEN"/>
    <property type="match status" value="1"/>
</dbReference>
<evidence type="ECO:0000259" key="13">
    <source>
        <dbReference type="PROSITE" id="PS50835"/>
    </source>
</evidence>
<feature type="region of interest" description="Disordered" evidence="11">
    <location>
        <begin position="186"/>
        <end position="275"/>
    </location>
</feature>
<dbReference type="Gene3D" id="2.60.40.10">
    <property type="entry name" value="Immunoglobulins"/>
    <property type="match status" value="1"/>
</dbReference>
<gene>
    <name evidence="14" type="ORF">AALO_G00224080</name>
</gene>
<keyword evidence="7" id="KW-1015">Disulfide bond</keyword>
<evidence type="ECO:0000313" key="15">
    <source>
        <dbReference type="Proteomes" id="UP000823561"/>
    </source>
</evidence>
<dbReference type="GO" id="GO:0042130">
    <property type="term" value="P:negative regulation of T cell proliferation"/>
    <property type="evidence" value="ECO:0007669"/>
    <property type="project" value="TreeGrafter"/>
</dbReference>
<keyword evidence="4" id="KW-0732">Signal</keyword>
<dbReference type="GO" id="GO:0007166">
    <property type="term" value="P:cell surface receptor signaling pathway"/>
    <property type="evidence" value="ECO:0007669"/>
    <property type="project" value="TreeGrafter"/>
</dbReference>
<dbReference type="SUPFAM" id="SSF48726">
    <property type="entry name" value="Immunoglobulin"/>
    <property type="match status" value="1"/>
</dbReference>
<feature type="domain" description="Ig-like" evidence="13">
    <location>
        <begin position="44"/>
        <end position="148"/>
    </location>
</feature>
<evidence type="ECO:0000256" key="1">
    <source>
        <dbReference type="ARBA" id="ARBA00004251"/>
    </source>
</evidence>